<feature type="region of interest" description="Disordered" evidence="1">
    <location>
        <begin position="479"/>
        <end position="522"/>
    </location>
</feature>
<reference evidence="2" key="1">
    <citation type="journal article" date="2020" name="Stud. Mycol.">
        <title>101 Dothideomycetes genomes: a test case for predicting lifestyles and emergence of pathogens.</title>
        <authorList>
            <person name="Haridas S."/>
            <person name="Albert R."/>
            <person name="Binder M."/>
            <person name="Bloem J."/>
            <person name="Labutti K."/>
            <person name="Salamov A."/>
            <person name="Andreopoulos B."/>
            <person name="Baker S."/>
            <person name="Barry K."/>
            <person name="Bills G."/>
            <person name="Bluhm B."/>
            <person name="Cannon C."/>
            <person name="Castanera R."/>
            <person name="Culley D."/>
            <person name="Daum C."/>
            <person name="Ezra D."/>
            <person name="Gonzalez J."/>
            <person name="Henrissat B."/>
            <person name="Kuo A."/>
            <person name="Liang C."/>
            <person name="Lipzen A."/>
            <person name="Lutzoni F."/>
            <person name="Magnuson J."/>
            <person name="Mondo S."/>
            <person name="Nolan M."/>
            <person name="Ohm R."/>
            <person name="Pangilinan J."/>
            <person name="Park H.-J."/>
            <person name="Ramirez L."/>
            <person name="Alfaro M."/>
            <person name="Sun H."/>
            <person name="Tritt A."/>
            <person name="Yoshinaga Y."/>
            <person name="Zwiers L.-H."/>
            <person name="Turgeon B."/>
            <person name="Goodwin S."/>
            <person name="Spatafora J."/>
            <person name="Crous P."/>
            <person name="Grigoriev I."/>
        </authorList>
    </citation>
    <scope>NUCLEOTIDE SEQUENCE</scope>
    <source>
        <strain evidence="2">CBS 269.34</strain>
    </source>
</reference>
<evidence type="ECO:0000313" key="2">
    <source>
        <dbReference type="EMBL" id="KAF2499756.1"/>
    </source>
</evidence>
<dbReference type="Proteomes" id="UP000799750">
    <property type="component" value="Unassembled WGS sequence"/>
</dbReference>
<evidence type="ECO:0000256" key="1">
    <source>
        <dbReference type="SAM" id="MobiDB-lite"/>
    </source>
</evidence>
<protein>
    <submittedName>
        <fullName evidence="2">Uncharacterized protein</fullName>
    </submittedName>
</protein>
<dbReference type="EMBL" id="MU004184">
    <property type="protein sequence ID" value="KAF2499756.1"/>
    <property type="molecule type" value="Genomic_DNA"/>
</dbReference>
<sequence>MGQLLSTANPAPDSQAPPIIPLAAARFPPSPPSSTAGDRESYVRIGELGALVKDLEGRLDAAAKENAAVQKYLLGQLVAQTGLISAPVPDVSAQDARLEACLKRIGELEKEVEASKQRQEARQIAEDFISFEEEEILDAEVLTPSQGLQIGPVAVEFGEDRKEAEEPLEVVKGKEKATPDPADSQPSRVSIPPHLRYQSEKKTVLDPQDSRANVSRGRSPAPRPRPDLKGAADVNQPGPSNRVQTGAGLTASKYGPGPPGPPRNAPTGPRIPTQSAYFTHIEPPAPGTIHRTEDLRYAPEDVTGTRRSVLILGIPRQVRLYQVLQLVTTGELISARLAKTGTITGFETAYLVFAEERAAVELAQNGPLVIKGRRLTVSLINSPTWRMSRELHDGVVNKGWTRFIRIADLPADFEPANLEHHLRLLTCEWQINPALRYWNMDGDLWVEFEGVMEAKAAVEHFAHLFRQVGCAVRFGRDPNIFDESEDGEDESEYGDEYDGDGEETAQDEQAAAGADERPLIEF</sequence>
<dbReference type="OrthoDB" id="5244622at2759"/>
<gene>
    <name evidence="2" type="ORF">BU16DRAFT_282352</name>
</gene>
<feature type="region of interest" description="Disordered" evidence="1">
    <location>
        <begin position="161"/>
        <end position="274"/>
    </location>
</feature>
<feature type="compositionally biased region" description="Acidic residues" evidence="1">
    <location>
        <begin position="480"/>
        <end position="506"/>
    </location>
</feature>
<feature type="compositionally biased region" description="Basic and acidic residues" evidence="1">
    <location>
        <begin position="161"/>
        <end position="178"/>
    </location>
</feature>
<feature type="region of interest" description="Disordered" evidence="1">
    <location>
        <begin position="1"/>
        <end position="39"/>
    </location>
</feature>
<accession>A0A6A6R5K5</accession>
<evidence type="ECO:0000313" key="3">
    <source>
        <dbReference type="Proteomes" id="UP000799750"/>
    </source>
</evidence>
<organism evidence="2 3">
    <name type="scientific">Lophium mytilinum</name>
    <dbReference type="NCBI Taxonomy" id="390894"/>
    <lineage>
        <taxon>Eukaryota</taxon>
        <taxon>Fungi</taxon>
        <taxon>Dikarya</taxon>
        <taxon>Ascomycota</taxon>
        <taxon>Pezizomycotina</taxon>
        <taxon>Dothideomycetes</taxon>
        <taxon>Pleosporomycetidae</taxon>
        <taxon>Mytilinidiales</taxon>
        <taxon>Mytilinidiaceae</taxon>
        <taxon>Lophium</taxon>
    </lineage>
</organism>
<proteinExistence type="predicted"/>
<keyword evidence="3" id="KW-1185">Reference proteome</keyword>
<dbReference type="AlphaFoldDB" id="A0A6A6R5K5"/>
<name>A0A6A6R5K5_9PEZI</name>